<dbReference type="KEGG" id="dosa:Os07g0649200"/>
<organism evidence="2">
    <name type="scientific">Oryza sativa subsp. japonica</name>
    <name type="common">Rice</name>
    <dbReference type="NCBI Taxonomy" id="39947"/>
    <lineage>
        <taxon>Eukaryota</taxon>
        <taxon>Viridiplantae</taxon>
        <taxon>Streptophyta</taxon>
        <taxon>Embryophyta</taxon>
        <taxon>Tracheophyta</taxon>
        <taxon>Spermatophyta</taxon>
        <taxon>Magnoliopsida</taxon>
        <taxon>Liliopsida</taxon>
        <taxon>Poales</taxon>
        <taxon>Poaceae</taxon>
        <taxon>BOP clade</taxon>
        <taxon>Oryzoideae</taxon>
        <taxon>Oryzeae</taxon>
        <taxon>Oryzinae</taxon>
        <taxon>Oryza</taxon>
        <taxon>Oryza sativa</taxon>
    </lineage>
</organism>
<accession>Q0D431</accession>
<reference evidence="1 3" key="5">
    <citation type="journal article" date="2013" name="Rice">
        <title>Improvement of the Oryza sativa Nipponbare reference genome using next generation sequence and optical map data.</title>
        <authorList>
            <person name="Kawahara Y."/>
            <person name="de la Bastide M."/>
            <person name="Hamilton J.P."/>
            <person name="Kanamori H."/>
            <person name="McCombie W.R."/>
            <person name="Ouyang S."/>
            <person name="Schwartz D.C."/>
            <person name="Tanaka T."/>
            <person name="Wu J."/>
            <person name="Zhou S."/>
            <person name="Childs K.L."/>
            <person name="Davidson R.M."/>
            <person name="Lin H."/>
            <person name="Quesada-Ocampo L."/>
            <person name="Vaillancourt B."/>
            <person name="Sakai H."/>
            <person name="Lee S.S."/>
            <person name="Kim J."/>
            <person name="Numa H."/>
            <person name="Itoh T."/>
            <person name="Buell C.R."/>
            <person name="Matsumoto T."/>
        </authorList>
    </citation>
    <scope>NUCLEOTIDE SEQUENCE [LARGE SCALE GENOMIC DNA]</scope>
    <source>
        <strain evidence="3">cv. Nipponbare</strain>
    </source>
</reference>
<keyword evidence="3" id="KW-1185">Reference proteome</keyword>
<evidence type="ECO:0000313" key="2">
    <source>
        <dbReference type="EMBL" id="EEE67710.1"/>
    </source>
</evidence>
<dbReference type="Proteomes" id="UP000059680">
    <property type="component" value="Chromosome 7"/>
</dbReference>
<gene>
    <name evidence="1" type="ordered locus">Os07g0649200</name>
    <name evidence="2" type="ORF">OsJ_25379</name>
    <name evidence="1" type="ORF">OSNPB_070649200</name>
</gene>
<reference evidence="1" key="6">
    <citation type="submission" date="2015-10" db="EMBL/GenBank/DDBJ databases">
        <authorList>
            <person name="Sakai H."/>
            <person name="Kawahara Y."/>
            <person name="Matsumoto T."/>
            <person name="Buell C.R."/>
            <person name="Itoh T."/>
        </authorList>
    </citation>
    <scope>NUCLEOTIDE SEQUENCE</scope>
</reference>
<reference evidence="1" key="4">
    <citation type="journal article" date="2013" name="Plant Cell Physiol.">
        <title>Rice Annotation Project Database (RAP-DB): an integrative and interactive database for rice genomics.</title>
        <authorList>
            <person name="Sakai H."/>
            <person name="Lee S.S."/>
            <person name="Tanaka T."/>
            <person name="Numa H."/>
            <person name="Kim J."/>
            <person name="Kawahara Y."/>
            <person name="Wakimoto H."/>
            <person name="Yang C.C."/>
            <person name="Iwamoto M."/>
            <person name="Abe T."/>
            <person name="Yamada Y."/>
            <person name="Muto A."/>
            <person name="Inokuchi H."/>
            <person name="Ikemura T."/>
            <person name="Matsumoto T."/>
            <person name="Sasaki T."/>
            <person name="Itoh T."/>
        </authorList>
    </citation>
    <scope>NUCLEOTIDE SEQUENCE</scope>
</reference>
<evidence type="ECO:0000313" key="3">
    <source>
        <dbReference type="Proteomes" id="UP000059680"/>
    </source>
</evidence>
<proteinExistence type="predicted"/>
<dbReference type="Proteomes" id="UP000007752">
    <property type="component" value="Chromosome 7"/>
</dbReference>
<protein>
    <submittedName>
        <fullName evidence="1">Os07g0649200 protein</fullName>
    </submittedName>
</protein>
<reference evidence="2" key="3">
    <citation type="submission" date="2008-12" db="EMBL/GenBank/DDBJ databases">
        <title>Improved gene annotation of the rice (Oryza sativa) genomes.</title>
        <authorList>
            <person name="Wang J."/>
            <person name="Li R."/>
            <person name="Fan W."/>
            <person name="Huang Q."/>
            <person name="Zhang J."/>
            <person name="Zhou Y."/>
            <person name="Hu Y."/>
            <person name="Zi S."/>
            <person name="Li J."/>
            <person name="Ni P."/>
            <person name="Zheng H."/>
            <person name="Zhang Y."/>
            <person name="Zhao M."/>
            <person name="Hao Q."/>
            <person name="McDermott J."/>
            <person name="Samudrala R."/>
            <person name="Kristiansen K."/>
            <person name="Wong G.K.-S."/>
        </authorList>
    </citation>
    <scope>NUCLEOTIDE SEQUENCE</scope>
</reference>
<dbReference type="EMBL" id="CM000144">
    <property type="protein sequence ID" value="EEE67710.1"/>
    <property type="molecule type" value="Genomic_DNA"/>
</dbReference>
<name>A0A0P0X9T6_ORYSJ</name>
<reference evidence="3" key="1">
    <citation type="journal article" date="2005" name="Nature">
        <title>The map-based sequence of the rice genome.</title>
        <authorList>
            <consortium name="International rice genome sequencing project (IRGSP)"/>
            <person name="Matsumoto T."/>
            <person name="Wu J."/>
            <person name="Kanamori H."/>
            <person name="Katayose Y."/>
            <person name="Fujisawa M."/>
            <person name="Namiki N."/>
            <person name="Mizuno H."/>
            <person name="Yamamoto K."/>
            <person name="Antonio B.A."/>
            <person name="Baba T."/>
            <person name="Sakata K."/>
            <person name="Nagamura Y."/>
            <person name="Aoki H."/>
            <person name="Arikawa K."/>
            <person name="Arita K."/>
            <person name="Bito T."/>
            <person name="Chiden Y."/>
            <person name="Fujitsuka N."/>
            <person name="Fukunaka R."/>
            <person name="Hamada M."/>
            <person name="Harada C."/>
            <person name="Hayashi A."/>
            <person name="Hijishita S."/>
            <person name="Honda M."/>
            <person name="Hosokawa S."/>
            <person name="Ichikawa Y."/>
            <person name="Idonuma A."/>
            <person name="Iijima M."/>
            <person name="Ikeda M."/>
            <person name="Ikeno M."/>
            <person name="Ito K."/>
            <person name="Ito S."/>
            <person name="Ito T."/>
            <person name="Ito Y."/>
            <person name="Ito Y."/>
            <person name="Iwabuchi A."/>
            <person name="Kamiya K."/>
            <person name="Karasawa W."/>
            <person name="Kurita K."/>
            <person name="Katagiri S."/>
            <person name="Kikuta A."/>
            <person name="Kobayashi H."/>
            <person name="Kobayashi N."/>
            <person name="Machita K."/>
            <person name="Maehara T."/>
            <person name="Masukawa M."/>
            <person name="Mizubayashi T."/>
            <person name="Mukai Y."/>
            <person name="Nagasaki H."/>
            <person name="Nagata Y."/>
            <person name="Naito S."/>
            <person name="Nakashima M."/>
            <person name="Nakama Y."/>
            <person name="Nakamichi Y."/>
            <person name="Nakamura M."/>
            <person name="Meguro A."/>
            <person name="Negishi M."/>
            <person name="Ohta I."/>
            <person name="Ohta T."/>
            <person name="Okamoto M."/>
            <person name="Ono N."/>
            <person name="Saji S."/>
            <person name="Sakaguchi M."/>
            <person name="Sakai K."/>
            <person name="Shibata M."/>
            <person name="Shimokawa T."/>
            <person name="Song J."/>
            <person name="Takazaki Y."/>
            <person name="Terasawa K."/>
            <person name="Tsugane M."/>
            <person name="Tsuji K."/>
            <person name="Ueda S."/>
            <person name="Waki K."/>
            <person name="Yamagata H."/>
            <person name="Yamamoto M."/>
            <person name="Yamamoto S."/>
            <person name="Yamane H."/>
            <person name="Yoshiki S."/>
            <person name="Yoshihara R."/>
            <person name="Yukawa K."/>
            <person name="Zhong H."/>
            <person name="Yano M."/>
            <person name="Yuan Q."/>
            <person name="Ouyang S."/>
            <person name="Liu J."/>
            <person name="Jones K.M."/>
            <person name="Gansberger K."/>
            <person name="Moffat K."/>
            <person name="Hill J."/>
            <person name="Bera J."/>
            <person name="Fadrosh D."/>
            <person name="Jin S."/>
            <person name="Johri S."/>
            <person name="Kim M."/>
            <person name="Overton L."/>
            <person name="Reardon M."/>
            <person name="Tsitrin T."/>
            <person name="Vuong H."/>
            <person name="Weaver B."/>
            <person name="Ciecko A."/>
            <person name="Tallon L."/>
            <person name="Jackson J."/>
            <person name="Pai G."/>
            <person name="Aken S.V."/>
            <person name="Utterback T."/>
            <person name="Reidmuller S."/>
            <person name="Feldblyum T."/>
            <person name="Hsiao J."/>
            <person name="Zismann V."/>
            <person name="Iobst S."/>
            <person name="de Vazeille A.R."/>
            <person name="Buell C.R."/>
            <person name="Ying K."/>
            <person name="Li Y."/>
            <person name="Lu T."/>
            <person name="Huang Y."/>
            <person name="Zhao Q."/>
            <person name="Feng Q."/>
            <person name="Zhang L."/>
            <person name="Zhu J."/>
            <person name="Weng Q."/>
            <person name="Mu J."/>
            <person name="Lu Y."/>
            <person name="Fan D."/>
            <person name="Liu Y."/>
            <person name="Guan J."/>
            <person name="Zhang Y."/>
            <person name="Yu S."/>
            <person name="Liu X."/>
            <person name="Zhang Y."/>
            <person name="Hong G."/>
            <person name="Han B."/>
            <person name="Choisne N."/>
            <person name="Demange N."/>
            <person name="Orjeda G."/>
            <person name="Samain S."/>
            <person name="Cattolico L."/>
            <person name="Pelletier E."/>
            <person name="Couloux A."/>
            <person name="Segurens B."/>
            <person name="Wincker P."/>
            <person name="D'Hont A."/>
            <person name="Scarpelli C."/>
            <person name="Weissenbach J."/>
            <person name="Salanoubat M."/>
            <person name="Quetier F."/>
            <person name="Yu Y."/>
            <person name="Kim H.R."/>
            <person name="Rambo T."/>
            <person name="Currie J."/>
            <person name="Collura K."/>
            <person name="Luo M."/>
            <person name="Yang T."/>
            <person name="Ammiraju J.S.S."/>
            <person name="Engler F."/>
            <person name="Soderlund C."/>
            <person name="Wing R.A."/>
            <person name="Palmer L.E."/>
            <person name="de la Bastide M."/>
            <person name="Spiegel L."/>
            <person name="Nascimento L."/>
            <person name="Zutavern T."/>
            <person name="O'Shaughnessy A."/>
            <person name="Dike S."/>
            <person name="Dedhia N."/>
            <person name="Preston R."/>
            <person name="Balija V."/>
            <person name="McCombie W.R."/>
            <person name="Chow T."/>
            <person name="Chen H."/>
            <person name="Chung M."/>
            <person name="Chen C."/>
            <person name="Shaw J."/>
            <person name="Wu H."/>
            <person name="Hsiao K."/>
            <person name="Chao Y."/>
            <person name="Chu M."/>
            <person name="Cheng C."/>
            <person name="Hour A."/>
            <person name="Lee P."/>
            <person name="Lin S."/>
            <person name="Lin Y."/>
            <person name="Liou J."/>
            <person name="Liu S."/>
            <person name="Hsing Y."/>
            <person name="Raghuvanshi S."/>
            <person name="Mohanty A."/>
            <person name="Bharti A.K."/>
            <person name="Gaur A."/>
            <person name="Gupta V."/>
            <person name="Kumar D."/>
            <person name="Ravi V."/>
            <person name="Vij S."/>
            <person name="Kapur A."/>
            <person name="Khurana P."/>
            <person name="Khurana P."/>
            <person name="Khurana J.P."/>
            <person name="Tyagi A.K."/>
            <person name="Gaikwad K."/>
            <person name="Singh A."/>
            <person name="Dalal V."/>
            <person name="Srivastava S."/>
            <person name="Dixit A."/>
            <person name="Pal A.K."/>
            <person name="Ghazi I.A."/>
            <person name="Yadav M."/>
            <person name="Pandit A."/>
            <person name="Bhargava A."/>
            <person name="Sureshbabu K."/>
            <person name="Batra K."/>
            <person name="Sharma T.R."/>
            <person name="Mohapatra T."/>
            <person name="Singh N.K."/>
            <person name="Messing J."/>
            <person name="Nelson A.B."/>
            <person name="Fuks G."/>
            <person name="Kavchok S."/>
            <person name="Keizer G."/>
            <person name="Linton E."/>
            <person name="Llaca V."/>
            <person name="Song R."/>
            <person name="Tanyolac B."/>
            <person name="Young S."/>
            <person name="Ho-Il K."/>
            <person name="Hahn J.H."/>
            <person name="Sangsakoo G."/>
            <person name="Vanavichit A."/>
            <person name="de Mattos Luiz.A.T."/>
            <person name="Zimmer P.D."/>
            <person name="Malone G."/>
            <person name="Dellagostin O."/>
            <person name="de Oliveira A.C."/>
            <person name="Bevan M."/>
            <person name="Bancroft I."/>
            <person name="Minx P."/>
            <person name="Cordum H."/>
            <person name="Wilson R."/>
            <person name="Cheng Z."/>
            <person name="Jin W."/>
            <person name="Jiang J."/>
            <person name="Leong S.A."/>
            <person name="Iwama H."/>
            <person name="Gojobori T."/>
            <person name="Itoh T."/>
            <person name="Niimura Y."/>
            <person name="Fujii Y."/>
            <person name="Habara T."/>
            <person name="Sakai H."/>
            <person name="Sato Y."/>
            <person name="Wilson G."/>
            <person name="Kumar K."/>
            <person name="McCouch S."/>
            <person name="Juretic N."/>
            <person name="Hoen D."/>
            <person name="Wright S."/>
            <person name="Bruskiewich R."/>
            <person name="Bureau T."/>
            <person name="Miyao A."/>
            <person name="Hirochika H."/>
            <person name="Nishikawa T."/>
            <person name="Kadowaki K."/>
            <person name="Sugiura M."/>
            <person name="Burr B."/>
            <person name="Sasaki T."/>
        </authorList>
    </citation>
    <scope>NUCLEOTIDE SEQUENCE [LARGE SCALE GENOMIC DNA]</scope>
    <source>
        <strain evidence="3">cv. Nipponbare</strain>
    </source>
</reference>
<evidence type="ECO:0000313" key="1">
    <source>
        <dbReference type="EMBL" id="BAT02942.1"/>
    </source>
</evidence>
<reference evidence="2" key="2">
    <citation type="journal article" date="2005" name="PLoS Biol.">
        <title>The genomes of Oryza sativa: a history of duplications.</title>
        <authorList>
            <person name="Yu J."/>
            <person name="Wang J."/>
            <person name="Lin W."/>
            <person name="Li S."/>
            <person name="Li H."/>
            <person name="Zhou J."/>
            <person name="Ni P."/>
            <person name="Dong W."/>
            <person name="Hu S."/>
            <person name="Zeng C."/>
            <person name="Zhang J."/>
            <person name="Zhang Y."/>
            <person name="Li R."/>
            <person name="Xu Z."/>
            <person name="Li S."/>
            <person name="Li X."/>
            <person name="Zheng H."/>
            <person name="Cong L."/>
            <person name="Lin L."/>
            <person name="Yin J."/>
            <person name="Geng J."/>
            <person name="Li G."/>
            <person name="Shi J."/>
            <person name="Liu J."/>
            <person name="Lv H."/>
            <person name="Li J."/>
            <person name="Wang J."/>
            <person name="Deng Y."/>
            <person name="Ran L."/>
            <person name="Shi X."/>
            <person name="Wang X."/>
            <person name="Wu Q."/>
            <person name="Li C."/>
            <person name="Ren X."/>
            <person name="Wang J."/>
            <person name="Wang X."/>
            <person name="Li D."/>
            <person name="Liu D."/>
            <person name="Zhang X."/>
            <person name="Ji Z."/>
            <person name="Zhao W."/>
            <person name="Sun Y."/>
            <person name="Zhang Z."/>
            <person name="Bao J."/>
            <person name="Han Y."/>
            <person name="Dong L."/>
            <person name="Ji J."/>
            <person name="Chen P."/>
            <person name="Wu S."/>
            <person name="Liu J."/>
            <person name="Xiao Y."/>
            <person name="Bu D."/>
            <person name="Tan J."/>
            <person name="Yang L."/>
            <person name="Ye C."/>
            <person name="Zhang J."/>
            <person name="Xu J."/>
            <person name="Zhou Y."/>
            <person name="Yu Y."/>
            <person name="Zhang B."/>
            <person name="Zhuang S."/>
            <person name="Wei H."/>
            <person name="Liu B."/>
            <person name="Lei M."/>
            <person name="Yu H."/>
            <person name="Li Y."/>
            <person name="Xu H."/>
            <person name="Wei S."/>
            <person name="He X."/>
            <person name="Fang L."/>
            <person name="Zhang Z."/>
            <person name="Zhang Y."/>
            <person name="Huang X."/>
            <person name="Su Z."/>
            <person name="Tong W."/>
            <person name="Li J."/>
            <person name="Tong Z."/>
            <person name="Li S."/>
            <person name="Ye J."/>
            <person name="Wang L."/>
            <person name="Fang L."/>
            <person name="Lei T."/>
            <person name="Chen C."/>
            <person name="Chen H."/>
            <person name="Xu Z."/>
            <person name="Li H."/>
            <person name="Huang H."/>
            <person name="Zhang F."/>
            <person name="Xu H."/>
            <person name="Li N."/>
            <person name="Zhao C."/>
            <person name="Li S."/>
            <person name="Dong L."/>
            <person name="Huang Y."/>
            <person name="Li L."/>
            <person name="Xi Y."/>
            <person name="Qi Q."/>
            <person name="Li W."/>
            <person name="Zhang B."/>
            <person name="Hu W."/>
            <person name="Zhang Y."/>
            <person name="Tian X."/>
            <person name="Jiao Y."/>
            <person name="Liang X."/>
            <person name="Jin J."/>
            <person name="Gao L."/>
            <person name="Zheng W."/>
            <person name="Hao B."/>
            <person name="Liu S."/>
            <person name="Wang W."/>
            <person name="Yuan L."/>
            <person name="Cao M."/>
            <person name="McDermott J."/>
            <person name="Samudrala R."/>
            <person name="Wang J."/>
            <person name="Wong G.K."/>
            <person name="Yang H."/>
        </authorList>
    </citation>
    <scope>NUCLEOTIDE SEQUENCE [LARGE SCALE GENOMIC DNA]</scope>
</reference>
<dbReference type="EMBL" id="AP014963">
    <property type="protein sequence ID" value="BAT02942.1"/>
    <property type="molecule type" value="Genomic_DNA"/>
</dbReference>
<accession>A0A0P0X9T6</accession>
<dbReference type="AlphaFoldDB" id="A0A0P0X9T6"/>
<sequence>MYLQKCFTFMAFKQNGWASTTVLSMPKNRGEKVRSKTPLSNHQKDRGIELLQFGPRGAQFNLLFLQSSYCIHCGSLIVSYIWFS</sequence>
<dbReference type="PaxDb" id="39947-Q0D431"/>
<dbReference type="HOGENOM" id="CLU_2531499_0_0_1"/>
<dbReference type="Gramene" id="Os07t0649200-01">
    <property type="protein sequence ID" value="Os07t0649200-01"/>
    <property type="gene ID" value="Os07g0649200"/>
</dbReference>